<evidence type="ECO:0000259" key="5">
    <source>
        <dbReference type="PROSITE" id="PS50931"/>
    </source>
</evidence>
<dbReference type="GO" id="GO:0000976">
    <property type="term" value="F:transcription cis-regulatory region binding"/>
    <property type="evidence" value="ECO:0007669"/>
    <property type="project" value="TreeGrafter"/>
</dbReference>
<evidence type="ECO:0000256" key="3">
    <source>
        <dbReference type="ARBA" id="ARBA00023125"/>
    </source>
</evidence>
<evidence type="ECO:0000256" key="2">
    <source>
        <dbReference type="ARBA" id="ARBA00023015"/>
    </source>
</evidence>
<dbReference type="Pfam" id="PF03466">
    <property type="entry name" value="LysR_substrate"/>
    <property type="match status" value="1"/>
</dbReference>
<proteinExistence type="inferred from homology"/>
<organism evidence="6 7">
    <name type="scientific">Azospira inquinata</name>
    <dbReference type="NCBI Taxonomy" id="2785627"/>
    <lineage>
        <taxon>Bacteria</taxon>
        <taxon>Pseudomonadati</taxon>
        <taxon>Pseudomonadota</taxon>
        <taxon>Betaproteobacteria</taxon>
        <taxon>Rhodocyclales</taxon>
        <taxon>Rhodocyclaceae</taxon>
        <taxon>Azospira</taxon>
    </lineage>
</organism>
<dbReference type="Pfam" id="PF00126">
    <property type="entry name" value="HTH_1"/>
    <property type="match status" value="1"/>
</dbReference>
<dbReference type="InterPro" id="IPR037423">
    <property type="entry name" value="CysB_PBP2"/>
</dbReference>
<dbReference type="AlphaFoldDB" id="A0A975SP49"/>
<dbReference type="GO" id="GO:0019344">
    <property type="term" value="P:cysteine biosynthetic process"/>
    <property type="evidence" value="ECO:0007669"/>
    <property type="project" value="TreeGrafter"/>
</dbReference>
<dbReference type="NCBIfam" id="NF009326">
    <property type="entry name" value="PRK12681.1"/>
    <property type="match status" value="1"/>
</dbReference>
<keyword evidence="3" id="KW-0238">DNA-binding</keyword>
<dbReference type="RefSeq" id="WP_216127203.1">
    <property type="nucleotide sequence ID" value="NZ_CP064782.1"/>
</dbReference>
<evidence type="ECO:0000256" key="1">
    <source>
        <dbReference type="ARBA" id="ARBA00009437"/>
    </source>
</evidence>
<evidence type="ECO:0000313" key="7">
    <source>
        <dbReference type="Proteomes" id="UP000683428"/>
    </source>
</evidence>
<dbReference type="PROSITE" id="PS50931">
    <property type="entry name" value="HTH_LYSR"/>
    <property type="match status" value="1"/>
</dbReference>
<dbReference type="PANTHER" id="PTHR30126:SF6">
    <property type="entry name" value="HTH-TYPE TRANSCRIPTIONAL REGULATOR CYSB-RELATED"/>
    <property type="match status" value="1"/>
</dbReference>
<evidence type="ECO:0000256" key="4">
    <source>
        <dbReference type="ARBA" id="ARBA00023163"/>
    </source>
</evidence>
<evidence type="ECO:0000313" key="6">
    <source>
        <dbReference type="EMBL" id="QWT49400.1"/>
    </source>
</evidence>
<keyword evidence="7" id="KW-1185">Reference proteome</keyword>
<gene>
    <name evidence="6" type="primary">cysB</name>
    <name evidence="6" type="ORF">Azoinq_01930</name>
</gene>
<dbReference type="InterPro" id="IPR005119">
    <property type="entry name" value="LysR_subst-bd"/>
</dbReference>
<comment type="similarity">
    <text evidence="1">Belongs to the LysR transcriptional regulatory family.</text>
</comment>
<feature type="domain" description="HTH lysR-type" evidence="5">
    <location>
        <begin position="1"/>
        <end position="57"/>
    </location>
</feature>
<dbReference type="CDD" id="cd08413">
    <property type="entry name" value="PBP2_CysB_like"/>
    <property type="match status" value="1"/>
</dbReference>
<accession>A0A975SP49</accession>
<keyword evidence="4" id="KW-0804">Transcription</keyword>
<dbReference type="CDD" id="cd00090">
    <property type="entry name" value="HTH_ARSR"/>
    <property type="match status" value="1"/>
</dbReference>
<keyword evidence="2" id="KW-0805">Transcription regulation</keyword>
<dbReference type="GO" id="GO:0003700">
    <property type="term" value="F:DNA-binding transcription factor activity"/>
    <property type="evidence" value="ECO:0007669"/>
    <property type="project" value="InterPro"/>
</dbReference>
<dbReference type="EMBL" id="CP064782">
    <property type="protein sequence ID" value="QWT49400.1"/>
    <property type="molecule type" value="Genomic_DNA"/>
</dbReference>
<protein>
    <submittedName>
        <fullName evidence="6">HTH-type transcriptional regulator CysB</fullName>
    </submittedName>
</protein>
<dbReference type="PANTHER" id="PTHR30126">
    <property type="entry name" value="HTH-TYPE TRANSCRIPTIONAL REGULATOR"/>
    <property type="match status" value="1"/>
</dbReference>
<dbReference type="InterPro" id="IPR011991">
    <property type="entry name" value="ArsR-like_HTH"/>
</dbReference>
<reference evidence="6" key="1">
    <citation type="submission" date="2020-11" db="EMBL/GenBank/DDBJ databases">
        <title>Azospira inquinata sp. nov.</title>
        <authorList>
            <person name="Moe W.M."/>
            <person name="Mikes M.C."/>
        </authorList>
    </citation>
    <scope>NUCLEOTIDE SEQUENCE</scope>
    <source>
        <strain evidence="6">Azo-3</strain>
    </source>
</reference>
<dbReference type="Proteomes" id="UP000683428">
    <property type="component" value="Chromosome"/>
</dbReference>
<sequence length="316" mass="34827">MKLQQLRYLVEVSRRGLNVSEAAEALYTSQPGVSKQIKMLEDELGIIVFERSGKRLTGITEPGKAVLEISNRILREAENLKRVGEEFAGGDSGSLVVATTHTQARYALPPVVKRFTERYAKVRLHIHQGSPAQIAEWTSSGEADLAIATEALDSFPQLLTMPCYQWTHCVIAPDGHPVLNQGPLTLSLLARYPLITYDPAFTGGGRISQTFERQGLTPNIVLSAIDADVIKTYVGLGLGLGIIARIAFDPARDTGLQALDAAHLFPSNTTRLGLRRGTYLRRYEYDFIEFFAPHLTRKAVERSMQGALSGADEYQL</sequence>
<name>A0A975SP49_9RHOO</name>
<dbReference type="NCBIfam" id="NF009327">
    <property type="entry name" value="PRK12684.1"/>
    <property type="match status" value="1"/>
</dbReference>
<dbReference type="InterPro" id="IPR000847">
    <property type="entry name" value="LysR_HTH_N"/>
</dbReference>
<dbReference type="KEGG" id="aiq:Azoinq_01930"/>